<feature type="transmembrane region" description="Helical" evidence="1">
    <location>
        <begin position="24"/>
        <end position="45"/>
    </location>
</feature>
<evidence type="ECO:0000313" key="3">
    <source>
        <dbReference type="EMBL" id="EYR64288.1"/>
    </source>
</evidence>
<dbReference type="PANTHER" id="PTHR37938:SF1">
    <property type="entry name" value="BLL0215 PROTEIN"/>
    <property type="match status" value="1"/>
</dbReference>
<comment type="caution">
    <text evidence="3">The sequence shown here is derived from an EMBL/GenBank/DDBJ whole genome shotgun (WGS) entry which is preliminary data.</text>
</comment>
<evidence type="ECO:0000259" key="2">
    <source>
        <dbReference type="Pfam" id="PF03703"/>
    </source>
</evidence>
<dbReference type="OrthoDB" id="4350422at2"/>
<sequence>MVKPSMLATDEVVVFRAHAHWKRLVLPVLVALLTGAALWFLLVQVVPSPQDQAWQRWSLAAAAAVILLAFAVRPALVWAASTDTLTTQRLVSRRGVLTREGRDIPIDRVHSVSYRRTLLDRVLGCGTLVVRTAGDQSDVELDDVARIEKRLLQIQEIVLGQEIPAEGNPRRGTADGT</sequence>
<dbReference type="Pfam" id="PF03703">
    <property type="entry name" value="bPH_2"/>
    <property type="match status" value="1"/>
</dbReference>
<reference evidence="3 4" key="1">
    <citation type="submission" date="2014-01" db="EMBL/GenBank/DDBJ databases">
        <title>Actinotalea ferrariae CF5-4.</title>
        <authorList>
            <person name="Chen F."/>
            <person name="Li Y."/>
            <person name="Wang G."/>
        </authorList>
    </citation>
    <scope>NUCLEOTIDE SEQUENCE [LARGE SCALE GENOMIC DNA]</scope>
    <source>
        <strain evidence="3 4">CF5-4</strain>
    </source>
</reference>
<feature type="transmembrane region" description="Helical" evidence="1">
    <location>
        <begin position="57"/>
        <end position="80"/>
    </location>
</feature>
<keyword evidence="1" id="KW-0472">Membrane</keyword>
<keyword evidence="4" id="KW-1185">Reference proteome</keyword>
<proteinExistence type="predicted"/>
<gene>
    <name evidence="3" type="ORF">N866_13305</name>
</gene>
<feature type="domain" description="YdbS-like PH" evidence="2">
    <location>
        <begin position="84"/>
        <end position="148"/>
    </location>
</feature>
<evidence type="ECO:0000256" key="1">
    <source>
        <dbReference type="SAM" id="Phobius"/>
    </source>
</evidence>
<dbReference type="InterPro" id="IPR005182">
    <property type="entry name" value="YdbS-like_PH"/>
</dbReference>
<dbReference type="Proteomes" id="UP000019753">
    <property type="component" value="Unassembled WGS sequence"/>
</dbReference>
<dbReference type="PANTHER" id="PTHR37938">
    <property type="entry name" value="BLL0215 PROTEIN"/>
    <property type="match status" value="1"/>
</dbReference>
<evidence type="ECO:0000313" key="4">
    <source>
        <dbReference type="Proteomes" id="UP000019753"/>
    </source>
</evidence>
<name>A0A021VT35_9CELL</name>
<protein>
    <submittedName>
        <fullName evidence="3">Membrane protein</fullName>
    </submittedName>
</protein>
<organism evidence="3 4">
    <name type="scientific">Actinotalea ferrariae CF5-4</name>
    <dbReference type="NCBI Taxonomy" id="948458"/>
    <lineage>
        <taxon>Bacteria</taxon>
        <taxon>Bacillati</taxon>
        <taxon>Actinomycetota</taxon>
        <taxon>Actinomycetes</taxon>
        <taxon>Micrococcales</taxon>
        <taxon>Cellulomonadaceae</taxon>
        <taxon>Actinotalea</taxon>
    </lineage>
</organism>
<keyword evidence="1" id="KW-0812">Transmembrane</keyword>
<accession>A0A021VT35</accession>
<dbReference type="EMBL" id="AXCW01000038">
    <property type="protein sequence ID" value="EYR64288.1"/>
    <property type="molecule type" value="Genomic_DNA"/>
</dbReference>
<dbReference type="AlphaFoldDB" id="A0A021VT35"/>
<keyword evidence="1" id="KW-1133">Transmembrane helix</keyword>
<dbReference type="RefSeq" id="WP_052022431.1">
    <property type="nucleotide sequence ID" value="NZ_AXCW01000038.1"/>
</dbReference>